<dbReference type="PANTHER" id="PTHR33376">
    <property type="match status" value="1"/>
</dbReference>
<evidence type="ECO:0000256" key="1">
    <source>
        <dbReference type="ARBA" id="ARBA00009023"/>
    </source>
</evidence>
<proteinExistence type="inferred from homology"/>
<dbReference type="PANTHER" id="PTHR33376:SF7">
    <property type="entry name" value="C4-DICARBOXYLATE-BINDING PROTEIN DCTB"/>
    <property type="match status" value="1"/>
</dbReference>
<comment type="caution">
    <text evidence="4">The sequence shown here is derived from an EMBL/GenBank/DDBJ whole genome shotgun (WGS) entry which is preliminary data.</text>
</comment>
<reference evidence="4" key="1">
    <citation type="journal article" date="2014" name="Front. Microbiol.">
        <title>High frequency of phylogenetically diverse reductive dehalogenase-homologous genes in deep subseafloor sedimentary metagenomes.</title>
        <authorList>
            <person name="Kawai M."/>
            <person name="Futagami T."/>
            <person name="Toyoda A."/>
            <person name="Takaki Y."/>
            <person name="Nishi S."/>
            <person name="Hori S."/>
            <person name="Arai W."/>
            <person name="Tsubouchi T."/>
            <person name="Morono Y."/>
            <person name="Uchiyama I."/>
            <person name="Ito T."/>
            <person name="Fujiyama A."/>
            <person name="Inagaki F."/>
            <person name="Takami H."/>
        </authorList>
    </citation>
    <scope>NUCLEOTIDE SEQUENCE</scope>
    <source>
        <strain evidence="4">Expedition CK06-06</strain>
    </source>
</reference>
<evidence type="ECO:0000256" key="2">
    <source>
        <dbReference type="ARBA" id="ARBA00022448"/>
    </source>
</evidence>
<dbReference type="GO" id="GO:0055085">
    <property type="term" value="P:transmembrane transport"/>
    <property type="evidence" value="ECO:0007669"/>
    <property type="project" value="InterPro"/>
</dbReference>
<dbReference type="Pfam" id="PF03480">
    <property type="entry name" value="DctP"/>
    <property type="match status" value="1"/>
</dbReference>
<gene>
    <name evidence="4" type="ORF">S01H1_19218</name>
</gene>
<dbReference type="NCBIfam" id="NF037995">
    <property type="entry name" value="TRAP_S1"/>
    <property type="match status" value="1"/>
</dbReference>
<dbReference type="Gene3D" id="3.40.190.170">
    <property type="entry name" value="Bacterial extracellular solute-binding protein, family 7"/>
    <property type="match status" value="1"/>
</dbReference>
<keyword evidence="3" id="KW-0732">Signal</keyword>
<comment type="similarity">
    <text evidence="1">Belongs to the bacterial solute-binding protein 7 family.</text>
</comment>
<evidence type="ECO:0000313" key="4">
    <source>
        <dbReference type="EMBL" id="GAF92640.1"/>
    </source>
</evidence>
<dbReference type="EMBL" id="BARS01010354">
    <property type="protein sequence ID" value="GAF92640.1"/>
    <property type="molecule type" value="Genomic_DNA"/>
</dbReference>
<name>X0UW01_9ZZZZ</name>
<organism evidence="4">
    <name type="scientific">marine sediment metagenome</name>
    <dbReference type="NCBI Taxonomy" id="412755"/>
    <lineage>
        <taxon>unclassified sequences</taxon>
        <taxon>metagenomes</taxon>
        <taxon>ecological metagenomes</taxon>
    </lineage>
</organism>
<dbReference type="InterPro" id="IPR038404">
    <property type="entry name" value="TRAP_DctP_sf"/>
</dbReference>
<keyword evidence="2" id="KW-0813">Transport</keyword>
<feature type="non-terminal residue" evidence="4">
    <location>
        <position position="235"/>
    </location>
</feature>
<evidence type="ECO:0000256" key="3">
    <source>
        <dbReference type="ARBA" id="ARBA00022729"/>
    </source>
</evidence>
<accession>X0UW01</accession>
<dbReference type="AlphaFoldDB" id="X0UW01"/>
<sequence>MGRKAAWNAVRERVLDIAITAPAYSIDTMGIVGATEWMALGWTSEGFHEHARDKGSYYDWAQPYYENVGLRLLAMPMEFAGLMFSRKPLTKIEEMEGHLMRDSGGMALWQEALGFHPMPIAGEDFYEAVMRGVIDGGVQSISGYVDQKWYEVAPYVMQSIIRNPSNMALVMNLDAYNPLPDDLKAIVDQAAIDSEDWLWEENQDIFKELKAEIMRYPGATWWKTSPEEEVKLREM</sequence>
<dbReference type="InterPro" id="IPR018389">
    <property type="entry name" value="DctP_fam"/>
</dbReference>
<protein>
    <submittedName>
        <fullName evidence="4">Uncharacterized protein</fullName>
    </submittedName>
</protein>